<reference evidence="11" key="1">
    <citation type="submission" date="2014-03" db="EMBL/GenBank/DDBJ databases">
        <title>Metagenomic reconstruction of the complete chloroplast and mitochondrial genomes of a novel unicellular red alga from the Cyanidiaceae family.</title>
        <authorList>
            <person name="Servin-Garciduenas L.E."/>
            <person name="Martinez-Romero E."/>
        </authorList>
    </citation>
    <scope>NUCLEOTIDE SEQUENCE</scope>
    <source>
        <strain evidence="11">MX-AZ01</strain>
    </source>
</reference>
<comment type="subunit">
    <text evidence="9">Homotetramer. Forms heterodimers with either ThiH or ThiS.</text>
</comment>
<evidence type="ECO:0000256" key="3">
    <source>
        <dbReference type="ARBA" id="ARBA00004948"/>
    </source>
</evidence>
<proteinExistence type="inferred from homology"/>
<feature type="binding site" evidence="9">
    <location>
        <begin position="209"/>
        <end position="210"/>
    </location>
    <ligand>
        <name>1-deoxy-D-xylulose 5-phosphate</name>
        <dbReference type="ChEBI" id="CHEBI:57792"/>
    </ligand>
</feature>
<dbReference type="AlphaFoldDB" id="A0A060A9C2"/>
<comment type="similarity">
    <text evidence="9">Belongs to the ThiG family.</text>
</comment>
<dbReference type="GO" id="GO:0009507">
    <property type="term" value="C:chloroplast"/>
    <property type="evidence" value="ECO:0007669"/>
    <property type="project" value="UniProtKB-SubCell"/>
</dbReference>
<evidence type="ECO:0000259" key="10">
    <source>
        <dbReference type="Pfam" id="PF05690"/>
    </source>
</evidence>
<comment type="subcellular location">
    <subcellularLocation>
        <location evidence="2 9">Plastid</location>
        <location evidence="2 9">Chloroplast</location>
    </subcellularLocation>
</comment>
<dbReference type="Gene3D" id="3.20.20.70">
    <property type="entry name" value="Aldolase class I"/>
    <property type="match status" value="1"/>
</dbReference>
<organism evidence="11">
    <name type="scientific">Cyanidiaceae sp. MX-AZ01</name>
    <dbReference type="NCBI Taxonomy" id="1503164"/>
    <lineage>
        <taxon>Eukaryota</taxon>
        <taxon>Rhodophyta</taxon>
        <taxon>Bangiophyceae</taxon>
        <taxon>Cyanidiales</taxon>
        <taxon>Cyanidiaceae</taxon>
    </lineage>
</organism>
<evidence type="ECO:0000256" key="4">
    <source>
        <dbReference type="ARBA" id="ARBA00011960"/>
    </source>
</evidence>
<dbReference type="UniPathway" id="UPA00060"/>
<keyword evidence="11" id="KW-0934">Plastid</keyword>
<dbReference type="InterPro" id="IPR013785">
    <property type="entry name" value="Aldolase_TIM"/>
</dbReference>
<keyword evidence="5 9" id="KW-0808">Transferase</keyword>
<dbReference type="GO" id="GO:0009229">
    <property type="term" value="P:thiamine diphosphate biosynthetic process"/>
    <property type="evidence" value="ECO:0007669"/>
    <property type="project" value="UniProtKB-UniRule"/>
</dbReference>
<feature type="binding site" evidence="9">
    <location>
        <begin position="187"/>
        <end position="188"/>
    </location>
    <ligand>
        <name>1-deoxy-D-xylulose 5-phosphate</name>
        <dbReference type="ChEBI" id="CHEBI:57792"/>
    </ligand>
</feature>
<keyword evidence="11" id="KW-0150">Chloroplast</keyword>
<evidence type="ECO:0000313" key="11">
    <source>
        <dbReference type="EMBL" id="AIA61283.1"/>
    </source>
</evidence>
<feature type="active site" description="Schiff-base intermediate with DXP" evidence="9">
    <location>
        <position position="100"/>
    </location>
</feature>
<dbReference type="InterPro" id="IPR033983">
    <property type="entry name" value="Thiazole_synthase_ThiG"/>
</dbReference>
<evidence type="ECO:0000256" key="5">
    <source>
        <dbReference type="ARBA" id="ARBA00022679"/>
    </source>
</evidence>
<evidence type="ECO:0000256" key="1">
    <source>
        <dbReference type="ARBA" id="ARBA00002834"/>
    </source>
</evidence>
<keyword evidence="6 9" id="KW-0784">Thiamine biosynthesis</keyword>
<comment type="pathway">
    <text evidence="3 9">Cofactor biosynthesis; thiamine diphosphate biosynthesis.</text>
</comment>
<dbReference type="EMBL" id="KJ569775">
    <property type="protein sequence ID" value="AIA61283.1"/>
    <property type="molecule type" value="Genomic_DNA"/>
</dbReference>
<feature type="domain" description="Thiazole synthase ThiG" evidence="10">
    <location>
        <begin position="7"/>
        <end position="251"/>
    </location>
</feature>
<geneLocation type="chloroplast" evidence="11"/>
<sequence>MDIFSLHHYQFGSRLILGTGRYPTALLAKQSIEASECQMVTVAVRRFHALHALTPMLDWSKYCILPNTAGCRTSTEAVRVALLAREMLQQLGQTQNFLIKLEVIPDPVYLLPDAVGTLKAAEILTRKGFSVLPYMNADPVLALQLEQIGCAAVMPLASPIGSGQGIQHEHALHLIIQNARIPVIIDAGIAVPSDAARVMEMGATAVLINSAIALSSSPVAMAEAMKLAVKAGRLAYLAGRMPFSPLAKASSASFGSFL</sequence>
<keyword evidence="7 9" id="KW-0704">Schiff base</keyword>
<gene>
    <name evidence="9 11" type="primary">thiG</name>
</gene>
<dbReference type="Pfam" id="PF05690">
    <property type="entry name" value="ThiG"/>
    <property type="match status" value="1"/>
</dbReference>
<dbReference type="EC" id="2.8.1.10" evidence="4 9"/>
<protein>
    <recommendedName>
        <fullName evidence="4 9">Thiazole synthase</fullName>
        <ecNumber evidence="4 9">2.8.1.10</ecNumber>
    </recommendedName>
</protein>
<dbReference type="HAMAP" id="MF_00443">
    <property type="entry name" value="ThiG"/>
    <property type="match status" value="1"/>
</dbReference>
<comment type="function">
    <text evidence="1 9">Catalyzes the rearrangement of 1-deoxy-D-xylulose 5-phosphate (DXP) to produce the thiazole phosphate moiety of thiamine. Sulfur is provided by the thiocarboxylate moiety of the carrier protein ThiS. In vitro, sulfur can be provided by H(2)S.</text>
</comment>
<accession>A0A060A9C2</accession>
<dbReference type="PANTHER" id="PTHR34266:SF2">
    <property type="entry name" value="THIAZOLE SYNTHASE"/>
    <property type="match status" value="1"/>
</dbReference>
<comment type="catalytic activity">
    <reaction evidence="8 9">
        <text>[ThiS sulfur-carrier protein]-C-terminal-Gly-aminoethanethioate + 2-iminoacetate + 1-deoxy-D-xylulose 5-phosphate = [ThiS sulfur-carrier protein]-C-terminal Gly-Gly + 2-[(2R,5Z)-2-carboxy-4-methylthiazol-5(2H)-ylidene]ethyl phosphate + 2 H2O + H(+)</text>
        <dbReference type="Rhea" id="RHEA:26297"/>
        <dbReference type="Rhea" id="RHEA-COMP:12909"/>
        <dbReference type="Rhea" id="RHEA-COMP:19908"/>
        <dbReference type="ChEBI" id="CHEBI:15377"/>
        <dbReference type="ChEBI" id="CHEBI:15378"/>
        <dbReference type="ChEBI" id="CHEBI:57792"/>
        <dbReference type="ChEBI" id="CHEBI:62899"/>
        <dbReference type="ChEBI" id="CHEBI:77846"/>
        <dbReference type="ChEBI" id="CHEBI:90778"/>
        <dbReference type="ChEBI" id="CHEBI:232372"/>
        <dbReference type="EC" id="2.8.1.10"/>
    </reaction>
</comment>
<dbReference type="CDD" id="cd04728">
    <property type="entry name" value="ThiG"/>
    <property type="match status" value="1"/>
</dbReference>
<dbReference type="InterPro" id="IPR008867">
    <property type="entry name" value="ThiG"/>
</dbReference>
<dbReference type="PANTHER" id="PTHR34266">
    <property type="entry name" value="THIAZOLE SYNTHASE"/>
    <property type="match status" value="1"/>
</dbReference>
<evidence type="ECO:0000256" key="8">
    <source>
        <dbReference type="ARBA" id="ARBA00049897"/>
    </source>
</evidence>
<dbReference type="GO" id="GO:1990107">
    <property type="term" value="F:thiazole synthase activity"/>
    <property type="evidence" value="ECO:0007669"/>
    <property type="project" value="UniProtKB-EC"/>
</dbReference>
<evidence type="ECO:0000256" key="2">
    <source>
        <dbReference type="ARBA" id="ARBA00004229"/>
    </source>
</evidence>
<evidence type="ECO:0000256" key="9">
    <source>
        <dbReference type="HAMAP-Rule" id="MF_00443"/>
    </source>
</evidence>
<evidence type="ECO:0000256" key="6">
    <source>
        <dbReference type="ARBA" id="ARBA00022977"/>
    </source>
</evidence>
<evidence type="ECO:0000256" key="7">
    <source>
        <dbReference type="ARBA" id="ARBA00023270"/>
    </source>
</evidence>
<name>A0A060A9C2_9RHOD</name>
<feature type="binding site" evidence="9">
    <location>
        <position position="161"/>
    </location>
    <ligand>
        <name>1-deoxy-D-xylulose 5-phosphate</name>
        <dbReference type="ChEBI" id="CHEBI:57792"/>
    </ligand>
</feature>
<dbReference type="SUPFAM" id="SSF110399">
    <property type="entry name" value="ThiG-like"/>
    <property type="match status" value="1"/>
</dbReference>